<name>A0ABQ9IIS2_9NEOP</name>
<protein>
    <submittedName>
        <fullName evidence="1">Uncharacterized protein</fullName>
    </submittedName>
</protein>
<evidence type="ECO:0000313" key="2">
    <source>
        <dbReference type="Proteomes" id="UP001159363"/>
    </source>
</evidence>
<proteinExistence type="predicted"/>
<keyword evidence="2" id="KW-1185">Reference proteome</keyword>
<dbReference type="EMBL" id="JARBHB010000001">
    <property type="protein sequence ID" value="KAJ8896347.1"/>
    <property type="molecule type" value="Genomic_DNA"/>
</dbReference>
<evidence type="ECO:0000313" key="1">
    <source>
        <dbReference type="EMBL" id="KAJ8896347.1"/>
    </source>
</evidence>
<gene>
    <name evidence="1" type="ORF">PR048_001691</name>
</gene>
<comment type="caution">
    <text evidence="1">The sequence shown here is derived from an EMBL/GenBank/DDBJ whole genome shotgun (WGS) entry which is preliminary data.</text>
</comment>
<accession>A0ABQ9IIS2</accession>
<sequence length="59" mass="6920">MNLPELFINEERLLSQMNGWNREGKKRKRGASREKRKMGHLYNSAMCKNSKVGVYDAFT</sequence>
<organism evidence="1 2">
    <name type="scientific">Dryococelus australis</name>
    <dbReference type="NCBI Taxonomy" id="614101"/>
    <lineage>
        <taxon>Eukaryota</taxon>
        <taxon>Metazoa</taxon>
        <taxon>Ecdysozoa</taxon>
        <taxon>Arthropoda</taxon>
        <taxon>Hexapoda</taxon>
        <taxon>Insecta</taxon>
        <taxon>Pterygota</taxon>
        <taxon>Neoptera</taxon>
        <taxon>Polyneoptera</taxon>
        <taxon>Phasmatodea</taxon>
        <taxon>Verophasmatodea</taxon>
        <taxon>Anareolatae</taxon>
        <taxon>Phasmatidae</taxon>
        <taxon>Eurycanthinae</taxon>
        <taxon>Dryococelus</taxon>
    </lineage>
</organism>
<dbReference type="Proteomes" id="UP001159363">
    <property type="component" value="Chromosome 1"/>
</dbReference>
<reference evidence="1 2" key="1">
    <citation type="submission" date="2023-02" db="EMBL/GenBank/DDBJ databases">
        <title>LHISI_Scaffold_Assembly.</title>
        <authorList>
            <person name="Stuart O.P."/>
            <person name="Cleave R."/>
            <person name="Magrath M.J.L."/>
            <person name="Mikheyev A.S."/>
        </authorList>
    </citation>
    <scope>NUCLEOTIDE SEQUENCE [LARGE SCALE GENOMIC DNA]</scope>
    <source>
        <strain evidence="1">Daus_M_001</strain>
        <tissue evidence="1">Leg muscle</tissue>
    </source>
</reference>